<evidence type="ECO:0000313" key="1">
    <source>
        <dbReference type="EMBL" id="CAB0011666.1"/>
    </source>
</evidence>
<keyword evidence="2" id="KW-1185">Reference proteome</keyword>
<dbReference type="AlphaFoldDB" id="A0A6H5H899"/>
<accession>A0A6H5H899</accession>
<organism evidence="1 2">
    <name type="scientific">Nesidiocoris tenuis</name>
    <dbReference type="NCBI Taxonomy" id="355587"/>
    <lineage>
        <taxon>Eukaryota</taxon>
        <taxon>Metazoa</taxon>
        <taxon>Ecdysozoa</taxon>
        <taxon>Arthropoda</taxon>
        <taxon>Hexapoda</taxon>
        <taxon>Insecta</taxon>
        <taxon>Pterygota</taxon>
        <taxon>Neoptera</taxon>
        <taxon>Paraneoptera</taxon>
        <taxon>Hemiptera</taxon>
        <taxon>Heteroptera</taxon>
        <taxon>Panheteroptera</taxon>
        <taxon>Cimicomorpha</taxon>
        <taxon>Miridae</taxon>
        <taxon>Dicyphina</taxon>
        <taxon>Nesidiocoris</taxon>
    </lineage>
</organism>
<name>A0A6H5H899_9HEMI</name>
<reference evidence="1 2" key="1">
    <citation type="submission" date="2020-02" db="EMBL/GenBank/DDBJ databases">
        <authorList>
            <person name="Ferguson B K."/>
        </authorList>
    </citation>
    <scope>NUCLEOTIDE SEQUENCE [LARGE SCALE GENOMIC DNA]</scope>
</reference>
<proteinExistence type="predicted"/>
<sequence length="193" mass="21464">MRPDVLEAHTRRAAVPCSLRVRPIKVPLQGPTPALVVAATRSLYSCADRSPPFTRARVSLIPSRSVTFLVSTSSTLNWTKTSAILTQTAWQLASSAFSQREHPFKHCNKTRQFSDILQKYVDKPCTSRAYSTKDRLSVKSGHWNDALPAPGSTGDFRKGISRFPCLALDSGRSPEHEINLFSMTHEPSRRQNG</sequence>
<protein>
    <submittedName>
        <fullName evidence="1">Uncharacterized protein</fullName>
    </submittedName>
</protein>
<dbReference type="Proteomes" id="UP000479000">
    <property type="component" value="Unassembled WGS sequence"/>
</dbReference>
<dbReference type="EMBL" id="CADCXU010024246">
    <property type="protein sequence ID" value="CAB0011666.1"/>
    <property type="molecule type" value="Genomic_DNA"/>
</dbReference>
<evidence type="ECO:0000313" key="2">
    <source>
        <dbReference type="Proteomes" id="UP000479000"/>
    </source>
</evidence>
<gene>
    <name evidence="1" type="ORF">NTEN_LOCUS16575</name>
</gene>